<evidence type="ECO:0000256" key="1">
    <source>
        <dbReference type="SAM" id="MobiDB-lite"/>
    </source>
</evidence>
<evidence type="ECO:0000313" key="2">
    <source>
        <dbReference type="EMBL" id="MBB3188469.1"/>
    </source>
</evidence>
<proteinExistence type="predicted"/>
<accession>A0A7W5DTV2</accession>
<name>A0A7W5DTV2_9PORP</name>
<feature type="region of interest" description="Disordered" evidence="1">
    <location>
        <begin position="1"/>
        <end position="51"/>
    </location>
</feature>
<comment type="caution">
    <text evidence="2">The sequence shown here is derived from an EMBL/GenBank/DDBJ whole genome shotgun (WGS) entry which is preliminary data.</text>
</comment>
<feature type="compositionally biased region" description="Polar residues" evidence="1">
    <location>
        <begin position="29"/>
        <end position="51"/>
    </location>
</feature>
<evidence type="ECO:0000313" key="3">
    <source>
        <dbReference type="Proteomes" id="UP000544222"/>
    </source>
</evidence>
<reference evidence="2 3" key="1">
    <citation type="submission" date="2020-08" db="EMBL/GenBank/DDBJ databases">
        <title>Genomic Encyclopedia of Type Strains, Phase IV (KMG-IV): sequencing the most valuable type-strain genomes for metagenomic binning, comparative biology and taxonomic classification.</title>
        <authorList>
            <person name="Goeker M."/>
        </authorList>
    </citation>
    <scope>NUCLEOTIDE SEQUENCE [LARGE SCALE GENOMIC DNA]</scope>
    <source>
        <strain evidence="2 3">DSM 27471</strain>
    </source>
</reference>
<dbReference type="Proteomes" id="UP000544222">
    <property type="component" value="Unassembled WGS sequence"/>
</dbReference>
<organism evidence="2 3">
    <name type="scientific">Microbacter margulisiae</name>
    <dbReference type="NCBI Taxonomy" id="1350067"/>
    <lineage>
        <taxon>Bacteria</taxon>
        <taxon>Pseudomonadati</taxon>
        <taxon>Bacteroidota</taxon>
        <taxon>Bacteroidia</taxon>
        <taxon>Bacteroidales</taxon>
        <taxon>Porphyromonadaceae</taxon>
        <taxon>Microbacter</taxon>
    </lineage>
</organism>
<dbReference type="AlphaFoldDB" id="A0A7W5DTV2"/>
<dbReference type="EMBL" id="JACHYB010000002">
    <property type="protein sequence ID" value="MBB3188469.1"/>
    <property type="molecule type" value="Genomic_DNA"/>
</dbReference>
<sequence length="89" mass="9893">METGLIIKNKGAATSVEKRKESEALSNMGKGQNENVYKTSTPNPSRYNTGLSKQHMNYPLVFFINSPLQRSGLRTGKIIDSTPNCISRF</sequence>
<protein>
    <submittedName>
        <fullName evidence="2">Uncharacterized protein</fullName>
    </submittedName>
</protein>
<gene>
    <name evidence="2" type="ORF">FHX64_002667</name>
</gene>
<keyword evidence="3" id="KW-1185">Reference proteome</keyword>
<dbReference type="RefSeq" id="WP_183414209.1">
    <property type="nucleotide sequence ID" value="NZ_JACHYB010000002.1"/>
</dbReference>